<dbReference type="Gene3D" id="1.10.10.60">
    <property type="entry name" value="Homeodomain-like"/>
    <property type="match status" value="2"/>
</dbReference>
<dbReference type="GO" id="GO:0003700">
    <property type="term" value="F:DNA-binding transcription factor activity"/>
    <property type="evidence" value="ECO:0007669"/>
    <property type="project" value="InterPro"/>
</dbReference>
<dbReference type="InterPro" id="IPR018062">
    <property type="entry name" value="HTH_AraC-typ_CS"/>
</dbReference>
<dbReference type="Pfam" id="PF12833">
    <property type="entry name" value="HTH_18"/>
    <property type="match status" value="1"/>
</dbReference>
<dbReference type="InterPro" id="IPR037923">
    <property type="entry name" value="HTH-like"/>
</dbReference>
<accession>A0A329LQQ7</accession>
<keyword evidence="6" id="KW-1185">Reference proteome</keyword>
<keyword evidence="3" id="KW-0804">Transcription</keyword>
<dbReference type="EMBL" id="QMFB01000049">
    <property type="protein sequence ID" value="RAV09506.1"/>
    <property type="molecule type" value="Genomic_DNA"/>
</dbReference>
<dbReference type="SUPFAM" id="SSF46689">
    <property type="entry name" value="Homeodomain-like"/>
    <property type="match status" value="2"/>
</dbReference>
<proteinExistence type="predicted"/>
<dbReference type="PROSITE" id="PS01124">
    <property type="entry name" value="HTH_ARAC_FAMILY_2"/>
    <property type="match status" value="1"/>
</dbReference>
<dbReference type="PROSITE" id="PS00041">
    <property type="entry name" value="HTH_ARAC_FAMILY_1"/>
    <property type="match status" value="1"/>
</dbReference>
<dbReference type="SUPFAM" id="SSF51215">
    <property type="entry name" value="Regulatory protein AraC"/>
    <property type="match status" value="1"/>
</dbReference>
<dbReference type="Proteomes" id="UP000250369">
    <property type="component" value="Unassembled WGS sequence"/>
</dbReference>
<dbReference type="InterPro" id="IPR014710">
    <property type="entry name" value="RmlC-like_jellyroll"/>
</dbReference>
<gene>
    <name evidence="5" type="ORF">DQG23_39420</name>
</gene>
<dbReference type="InterPro" id="IPR018060">
    <property type="entry name" value="HTH_AraC"/>
</dbReference>
<dbReference type="AlphaFoldDB" id="A0A329LQQ7"/>
<dbReference type="SMART" id="SM00342">
    <property type="entry name" value="HTH_ARAC"/>
    <property type="match status" value="1"/>
</dbReference>
<evidence type="ECO:0000256" key="2">
    <source>
        <dbReference type="ARBA" id="ARBA00023125"/>
    </source>
</evidence>
<keyword evidence="2" id="KW-0238">DNA-binding</keyword>
<evidence type="ECO:0000256" key="3">
    <source>
        <dbReference type="ARBA" id="ARBA00023163"/>
    </source>
</evidence>
<dbReference type="Gene3D" id="2.60.120.10">
    <property type="entry name" value="Jelly Rolls"/>
    <property type="match status" value="1"/>
</dbReference>
<dbReference type="InterPro" id="IPR009057">
    <property type="entry name" value="Homeodomain-like_sf"/>
</dbReference>
<name>A0A329LQQ7_9BACL</name>
<sequence length="275" mass="32429">MFYDLVMFLQDSAEYMESREGEAMIGTLEFLFHGQRQEGTYVSMHQHGCYELVYYRTGRGTTRLADITYDYEPFTFTLIQPNTWHDERRFEETEVVFVGFHVNDASFSLGEGIFQVNDGNELEVLLLAMERELHDKKSHYRLKLNLLVSELVVELMRVVKPERSERTDEKLIYTRNFMNEHFNQKLNIESLAAMAGYSYDRFRHLFKETYGVSPGQYVLNRRIEHASRLLRHSRLSVTAIAMECGFSNDSQLCTIFKRETGEKPRTYRERHQGHA</sequence>
<keyword evidence="1" id="KW-0805">Transcription regulation</keyword>
<dbReference type="GO" id="GO:0043565">
    <property type="term" value="F:sequence-specific DNA binding"/>
    <property type="evidence" value="ECO:0007669"/>
    <property type="project" value="InterPro"/>
</dbReference>
<evidence type="ECO:0000313" key="5">
    <source>
        <dbReference type="EMBL" id="RAV09506.1"/>
    </source>
</evidence>
<evidence type="ECO:0000259" key="4">
    <source>
        <dbReference type="PROSITE" id="PS01124"/>
    </source>
</evidence>
<feature type="domain" description="HTH araC/xylS-type" evidence="4">
    <location>
        <begin position="172"/>
        <end position="270"/>
    </location>
</feature>
<evidence type="ECO:0000313" key="6">
    <source>
        <dbReference type="Proteomes" id="UP000250369"/>
    </source>
</evidence>
<comment type="caution">
    <text evidence="5">The sequence shown here is derived from an EMBL/GenBank/DDBJ whole genome shotgun (WGS) entry which is preliminary data.</text>
</comment>
<organism evidence="5 6">
    <name type="scientific">Paenibacillus contaminans</name>
    <dbReference type="NCBI Taxonomy" id="450362"/>
    <lineage>
        <taxon>Bacteria</taxon>
        <taxon>Bacillati</taxon>
        <taxon>Bacillota</taxon>
        <taxon>Bacilli</taxon>
        <taxon>Bacillales</taxon>
        <taxon>Paenibacillaceae</taxon>
        <taxon>Paenibacillus</taxon>
    </lineage>
</organism>
<reference evidence="5 6" key="1">
    <citation type="journal article" date="2009" name="Int. J. Syst. Evol. Microbiol.">
        <title>Paenibacillus contaminans sp. nov., isolated from a contaminated laboratory plate.</title>
        <authorList>
            <person name="Chou J.H."/>
            <person name="Lee J.H."/>
            <person name="Lin M.C."/>
            <person name="Chang P.S."/>
            <person name="Arun A.B."/>
            <person name="Young C.C."/>
            <person name="Chen W.M."/>
        </authorList>
    </citation>
    <scope>NUCLEOTIDE SEQUENCE [LARGE SCALE GENOMIC DNA]</scope>
    <source>
        <strain evidence="5 6">CKOBP-6</strain>
    </source>
</reference>
<dbReference type="PANTHER" id="PTHR43280:SF2">
    <property type="entry name" value="HTH-TYPE TRANSCRIPTIONAL REGULATOR EXSA"/>
    <property type="match status" value="1"/>
</dbReference>
<evidence type="ECO:0000256" key="1">
    <source>
        <dbReference type="ARBA" id="ARBA00023015"/>
    </source>
</evidence>
<dbReference type="PANTHER" id="PTHR43280">
    <property type="entry name" value="ARAC-FAMILY TRANSCRIPTIONAL REGULATOR"/>
    <property type="match status" value="1"/>
</dbReference>
<protein>
    <submittedName>
        <fullName evidence="5">AraC family transcriptional regulator</fullName>
    </submittedName>
</protein>